<evidence type="ECO:0000313" key="4">
    <source>
        <dbReference type="Proteomes" id="UP001627154"/>
    </source>
</evidence>
<dbReference type="PROSITE" id="PS50280">
    <property type="entry name" value="SET"/>
    <property type="match status" value="1"/>
</dbReference>
<keyword evidence="1" id="KW-0175">Coiled coil</keyword>
<dbReference type="SUPFAM" id="SSF82199">
    <property type="entry name" value="SET domain"/>
    <property type="match status" value="1"/>
</dbReference>
<gene>
    <name evidence="3" type="ORF">TKK_011613</name>
</gene>
<sequence>MEDPYYYLVKYEQTYYIPERMTEKNGQKMCETPFDGWKKCFTLARDLDIEKLKIFKADYESMFKEKINKLLDNGKSSKLTIKPDALGRGLYASDVIKEDEYVTEYKGKLIRGWKSAIENEKFHSQRNDEHSYLFFFRAKSSINYCIDATEDDGSYGRLINHSDEANVKPTVWINEKGPHIIFFATKDILEGQEIVYNYSEHRKTILQAFPCLKLTKGPDMNAKIVDDKISTTENEDIDQNLSKLDLVPKLLTEKVLRVNLVRCDTDTGKNTTGKRRSFSLSDIEAIGLSDSLTRKVNNDSLENLNQKLENVNDEALGDGNEVLERDNDVSLRNVQVPTERESQIMNSSTGGFCIYCLTVHTNFIRHLLSNHLNIPKIKTIAFLKPRTSQRRNLIYEVRLLGLRLFNQNYNQRIPNRY</sequence>
<reference evidence="3 4" key="1">
    <citation type="journal article" date="2024" name="bioRxiv">
        <title>A reference genome for Trichogramma kaykai: A tiny desert-dwelling parasitoid wasp with competing sex-ratio distorters.</title>
        <authorList>
            <person name="Culotta J."/>
            <person name="Lindsey A.R."/>
        </authorList>
    </citation>
    <scope>NUCLEOTIDE SEQUENCE [LARGE SCALE GENOMIC DNA]</scope>
    <source>
        <strain evidence="3 4">KSX58</strain>
    </source>
</reference>
<dbReference type="SMART" id="SM00317">
    <property type="entry name" value="SET"/>
    <property type="match status" value="1"/>
</dbReference>
<accession>A0ABD2WND0</accession>
<feature type="coiled-coil region" evidence="1">
    <location>
        <begin position="294"/>
        <end position="321"/>
    </location>
</feature>
<organism evidence="3 4">
    <name type="scientific">Trichogramma kaykai</name>
    <dbReference type="NCBI Taxonomy" id="54128"/>
    <lineage>
        <taxon>Eukaryota</taxon>
        <taxon>Metazoa</taxon>
        <taxon>Ecdysozoa</taxon>
        <taxon>Arthropoda</taxon>
        <taxon>Hexapoda</taxon>
        <taxon>Insecta</taxon>
        <taxon>Pterygota</taxon>
        <taxon>Neoptera</taxon>
        <taxon>Endopterygota</taxon>
        <taxon>Hymenoptera</taxon>
        <taxon>Apocrita</taxon>
        <taxon>Proctotrupomorpha</taxon>
        <taxon>Chalcidoidea</taxon>
        <taxon>Trichogrammatidae</taxon>
        <taxon>Trichogramma</taxon>
    </lineage>
</organism>
<feature type="domain" description="SET" evidence="2">
    <location>
        <begin position="77"/>
        <end position="199"/>
    </location>
</feature>
<dbReference type="GO" id="GO:0008757">
    <property type="term" value="F:S-adenosylmethionine-dependent methyltransferase activity"/>
    <property type="evidence" value="ECO:0007669"/>
    <property type="project" value="UniProtKB-ARBA"/>
</dbReference>
<dbReference type="AlphaFoldDB" id="A0ABD2WND0"/>
<dbReference type="InterPro" id="IPR001214">
    <property type="entry name" value="SET_dom"/>
</dbReference>
<dbReference type="EMBL" id="JBJJXI010000092">
    <property type="protein sequence ID" value="KAL3394628.1"/>
    <property type="molecule type" value="Genomic_DNA"/>
</dbReference>
<dbReference type="Proteomes" id="UP001627154">
    <property type="component" value="Unassembled WGS sequence"/>
</dbReference>
<dbReference type="PANTHER" id="PTHR46167:SF1">
    <property type="entry name" value="N-LYSINE METHYLTRANSFERASE KMT5A"/>
    <property type="match status" value="1"/>
</dbReference>
<comment type="caution">
    <text evidence="3">The sequence shown here is derived from an EMBL/GenBank/DDBJ whole genome shotgun (WGS) entry which is preliminary data.</text>
</comment>
<name>A0ABD2WND0_9HYME</name>
<evidence type="ECO:0000313" key="3">
    <source>
        <dbReference type="EMBL" id="KAL3394628.1"/>
    </source>
</evidence>
<dbReference type="GO" id="GO:0008276">
    <property type="term" value="F:protein methyltransferase activity"/>
    <property type="evidence" value="ECO:0007669"/>
    <property type="project" value="UniProtKB-ARBA"/>
</dbReference>
<dbReference type="Pfam" id="PF00856">
    <property type="entry name" value="SET"/>
    <property type="match status" value="1"/>
</dbReference>
<dbReference type="Gene3D" id="2.170.270.10">
    <property type="entry name" value="SET domain"/>
    <property type="match status" value="1"/>
</dbReference>
<evidence type="ECO:0000259" key="2">
    <source>
        <dbReference type="PROSITE" id="PS50280"/>
    </source>
</evidence>
<protein>
    <recommendedName>
        <fullName evidence="2">SET domain-containing protein</fullName>
    </recommendedName>
</protein>
<dbReference type="GO" id="GO:0008170">
    <property type="term" value="F:N-methyltransferase activity"/>
    <property type="evidence" value="ECO:0007669"/>
    <property type="project" value="UniProtKB-ARBA"/>
</dbReference>
<dbReference type="PANTHER" id="PTHR46167">
    <property type="entry name" value="N-LYSINE METHYLTRANSFERASE KMT5A"/>
    <property type="match status" value="1"/>
</dbReference>
<dbReference type="InterPro" id="IPR051760">
    <property type="entry name" value="KMT5A"/>
</dbReference>
<proteinExistence type="predicted"/>
<dbReference type="InterPro" id="IPR046341">
    <property type="entry name" value="SET_dom_sf"/>
</dbReference>
<keyword evidence="4" id="KW-1185">Reference proteome</keyword>
<evidence type="ECO:0000256" key="1">
    <source>
        <dbReference type="SAM" id="Coils"/>
    </source>
</evidence>